<evidence type="ECO:0000313" key="1">
    <source>
        <dbReference type="EMBL" id="VAW75123.1"/>
    </source>
</evidence>
<dbReference type="EMBL" id="UOFM01000120">
    <property type="protein sequence ID" value="VAW75123.1"/>
    <property type="molecule type" value="Genomic_DNA"/>
</dbReference>
<accession>A0A3B0YG32</accession>
<organism evidence="1">
    <name type="scientific">hydrothermal vent metagenome</name>
    <dbReference type="NCBI Taxonomy" id="652676"/>
    <lineage>
        <taxon>unclassified sequences</taxon>
        <taxon>metagenomes</taxon>
        <taxon>ecological metagenomes</taxon>
    </lineage>
</organism>
<gene>
    <name evidence="1" type="ORF">MNBD_GAMMA14-1124</name>
</gene>
<sequence>MASQLSPVWQRKSTSSDRLARISARFLSDTPETPDSEGACQMIPFLLDNAGQSWITHDLCQVLSQRGHKSVLCHLDEPMVGDPRDLSGEPGARTEGNQYCLIPVTSVETVRAARFDHIVLLVPATLDGIRNAYRHIKLLNAEQPTEAGIVIVGPRDQHAAWRYFRKLAVASLRYLDVPLLNLGFLPEQVTPQHGPVNHHRKNFLARISERLVRSGFYLSASDRSATG</sequence>
<protein>
    <submittedName>
        <fullName evidence="1">Uncharacterized protein</fullName>
    </submittedName>
</protein>
<reference evidence="1" key="1">
    <citation type="submission" date="2018-06" db="EMBL/GenBank/DDBJ databases">
        <authorList>
            <person name="Zhirakovskaya E."/>
        </authorList>
    </citation>
    <scope>NUCLEOTIDE SEQUENCE</scope>
</reference>
<dbReference type="AlphaFoldDB" id="A0A3B0YG32"/>
<name>A0A3B0YG32_9ZZZZ</name>
<proteinExistence type="predicted"/>